<evidence type="ECO:0000256" key="2">
    <source>
        <dbReference type="ARBA" id="ARBA00023180"/>
    </source>
</evidence>
<dbReference type="GO" id="GO:0005615">
    <property type="term" value="C:extracellular space"/>
    <property type="evidence" value="ECO:0007669"/>
    <property type="project" value="TreeGrafter"/>
</dbReference>
<accession>A0A914PN09</accession>
<organism evidence="5 6">
    <name type="scientific">Panagrolaimus davidi</name>
    <dbReference type="NCBI Taxonomy" id="227884"/>
    <lineage>
        <taxon>Eukaryota</taxon>
        <taxon>Metazoa</taxon>
        <taxon>Ecdysozoa</taxon>
        <taxon>Nematoda</taxon>
        <taxon>Chromadorea</taxon>
        <taxon>Rhabditida</taxon>
        <taxon>Tylenchina</taxon>
        <taxon>Panagrolaimomorpha</taxon>
        <taxon>Panagrolaimoidea</taxon>
        <taxon>Panagrolaimidae</taxon>
        <taxon>Panagrolaimus</taxon>
    </lineage>
</organism>
<reference evidence="6" key="1">
    <citation type="submission" date="2022-11" db="UniProtKB">
        <authorList>
            <consortium name="WormBaseParasite"/>
        </authorList>
    </citation>
    <scope>IDENTIFICATION</scope>
</reference>
<dbReference type="InterPro" id="IPR045473">
    <property type="entry name" value="ASM_C"/>
</dbReference>
<evidence type="ECO:0000256" key="1">
    <source>
        <dbReference type="ARBA" id="ARBA00022801"/>
    </source>
</evidence>
<sequence>MLMAPSVTPWFSDLPGAGSNNPAFRVIDYNPKTWDYNEIDTYYINLTQLNLQPSTTQWQLEYSMKKDYNLKSIDAPSMNNLLEEMKKNDTVFMKYIKYNSVLWEPKLPEGEFRDAQLCSIEFPDLDEYDACMKKDETTTTTVTNDPITSTIISDNPPSTLSPTTEATTTNFSPKSKKSLTLWSFAWLSLIILT</sequence>
<proteinExistence type="predicted"/>
<dbReference type="Proteomes" id="UP000887578">
    <property type="component" value="Unplaced"/>
</dbReference>
<evidence type="ECO:0000313" key="6">
    <source>
        <dbReference type="WBParaSite" id="PDA_v2.g17344.t1"/>
    </source>
</evidence>
<feature type="region of interest" description="Disordered" evidence="3">
    <location>
        <begin position="147"/>
        <end position="169"/>
    </location>
</feature>
<evidence type="ECO:0000313" key="5">
    <source>
        <dbReference type="Proteomes" id="UP000887578"/>
    </source>
</evidence>
<evidence type="ECO:0000256" key="3">
    <source>
        <dbReference type="SAM" id="MobiDB-lite"/>
    </source>
</evidence>
<dbReference type="WBParaSite" id="PDA_v2.g17344.t1">
    <property type="protein sequence ID" value="PDA_v2.g17344.t1"/>
    <property type="gene ID" value="PDA_v2.g17344"/>
</dbReference>
<dbReference type="AlphaFoldDB" id="A0A914PN09"/>
<evidence type="ECO:0000259" key="4">
    <source>
        <dbReference type="Pfam" id="PF19272"/>
    </source>
</evidence>
<keyword evidence="5" id="KW-1185">Reference proteome</keyword>
<keyword evidence="1" id="KW-0378">Hydrolase</keyword>
<dbReference type="GO" id="GO:0008081">
    <property type="term" value="F:phosphoric diester hydrolase activity"/>
    <property type="evidence" value="ECO:0007669"/>
    <property type="project" value="TreeGrafter"/>
</dbReference>
<dbReference type="PANTHER" id="PTHR10340:SF57">
    <property type="entry name" value="METALLOPHOS DOMAIN-CONTAINING PROTEIN"/>
    <property type="match status" value="1"/>
</dbReference>
<feature type="domain" description="Sphingomyelin phosphodiesterase C-terminal" evidence="4">
    <location>
        <begin position="3"/>
        <end position="136"/>
    </location>
</feature>
<keyword evidence="2" id="KW-0325">Glycoprotein</keyword>
<dbReference type="PANTHER" id="PTHR10340">
    <property type="entry name" value="SPHINGOMYELIN PHOSPHODIESTERASE"/>
    <property type="match status" value="1"/>
</dbReference>
<protein>
    <submittedName>
        <fullName evidence="6">Sphingomyelin phosphodiesterase C-terminal domain-containing protein</fullName>
    </submittedName>
</protein>
<name>A0A914PN09_9BILA</name>
<dbReference type="Pfam" id="PF19272">
    <property type="entry name" value="ASMase_C"/>
    <property type="match status" value="1"/>
</dbReference>